<evidence type="ECO:0000256" key="4">
    <source>
        <dbReference type="ARBA" id="ARBA00023002"/>
    </source>
</evidence>
<dbReference type="Pfam" id="PF01565">
    <property type="entry name" value="FAD_binding_4"/>
    <property type="match status" value="2"/>
</dbReference>
<dbReference type="Proteomes" id="UP000290288">
    <property type="component" value="Unassembled WGS sequence"/>
</dbReference>
<accession>A0A4Q2DY07</accession>
<dbReference type="InterPro" id="IPR006094">
    <property type="entry name" value="Oxid_FAD_bind_N"/>
</dbReference>
<reference evidence="7 8" key="1">
    <citation type="submission" date="2019-01" db="EMBL/GenBank/DDBJ databases">
        <title>Draft genome sequence of Psathyrella aberdarensis IHI B618.</title>
        <authorList>
            <person name="Buettner E."/>
            <person name="Kellner H."/>
        </authorList>
    </citation>
    <scope>NUCLEOTIDE SEQUENCE [LARGE SCALE GENOMIC DNA]</scope>
    <source>
        <strain evidence="7 8">IHI B618</strain>
    </source>
</reference>
<dbReference type="InterPro" id="IPR016169">
    <property type="entry name" value="FAD-bd_PCMH_sub2"/>
</dbReference>
<protein>
    <recommendedName>
        <fullName evidence="6">FAD-binding PCMH-type domain-containing protein</fullName>
    </recommendedName>
</protein>
<keyword evidence="3" id="KW-0274">FAD</keyword>
<feature type="domain" description="FAD-binding PCMH-type" evidence="6">
    <location>
        <begin position="75"/>
        <end position="245"/>
    </location>
</feature>
<evidence type="ECO:0000313" key="8">
    <source>
        <dbReference type="Proteomes" id="UP000290288"/>
    </source>
</evidence>
<feature type="chain" id="PRO_5020860093" description="FAD-binding PCMH-type domain-containing protein" evidence="5">
    <location>
        <begin position="29"/>
        <end position="949"/>
    </location>
</feature>
<sequence>MVAAALVSRCAALASFFSLAAQVIFVQADGSRLPERGLLDPICRRIADETSSATKVYYPGSSTYAKAIHHWSFASTEASECVVEPATPEDVGRVLQIVGETRTPFAVKGGGHSTNPGFSSTKGVHISMDAFSEVKYDASSQTAEVGAGLVWDDVYEALEPFAVNVVGGRVSGVGVAGFTLGGGFSWKTNQYGLTVDTVVAFELVKPDGTVSTVTEDSDSELFFGLKGGLNNFGVVTKFTLKTFPQTNVWGGLITYTANSIAEVTAATAEFSATVTDPKASIITTYNFLAGSPGISLLLFYDWPTPPPGLFDSFLEIPHFTRNVKTRTFLDLVTAAPSNVQANQRGSFHMVPVLEYTPSFIEAVVNQTVYWGTRLSLLPFLRTGTFFSYAVEPFLPNIYTHNANPTAYPYSRSRFFSPFNIYFSWLSPTDDKLFRDSVLESARALLDVAQAGGQSNLALAVQVASAKADSSRLPERGLLGLLVDPICAQIADETSPATKVYYPGTPKYLKAIHHWSVASTQLSDCVVEPATPEDVGRVLGIVGETHTSFAVKGGGHSTNPGFSSTDGVHISMAAFCEVEYDASSQTVEVGAGLVWDDVYAKLEPHSVNVVGGRVSGVGVAGFALGGGFSWKTNQYGLTVDTVVAFELVKPDGTVSTVTEDSDWELFFGLKGGLNNFGIVTKFTLKTHPQTKVWGGVITYTANYIPDVTAATAEFSATGQLKDPKASIITTYNFLAGSPGVTLLLFYDSPTPPPGLFESFLKIPHFTKDVKTRSFLDLVKAPPSNVQANQRGSFHMVPVLEYTPSFINAVVNQSVYWGNRLSLLPNLRTGTFFSYAVEPFLPTIYTHNANPTAYPYSRSRFFSPFNIYFSWISPTDDKLFRKSILESAQALTDAAQAGGQSNLGEVPLYPNYAEGSTPVEVVYGDHLDELRALKARVDPENVMGLAGGFKL</sequence>
<organism evidence="7 8">
    <name type="scientific">Candolleomyces aberdarensis</name>
    <dbReference type="NCBI Taxonomy" id="2316362"/>
    <lineage>
        <taxon>Eukaryota</taxon>
        <taxon>Fungi</taxon>
        <taxon>Dikarya</taxon>
        <taxon>Basidiomycota</taxon>
        <taxon>Agaricomycotina</taxon>
        <taxon>Agaricomycetes</taxon>
        <taxon>Agaricomycetidae</taxon>
        <taxon>Agaricales</taxon>
        <taxon>Agaricineae</taxon>
        <taxon>Psathyrellaceae</taxon>
        <taxon>Candolleomyces</taxon>
    </lineage>
</organism>
<evidence type="ECO:0000256" key="3">
    <source>
        <dbReference type="ARBA" id="ARBA00022827"/>
    </source>
</evidence>
<dbReference type="InterPro" id="IPR016166">
    <property type="entry name" value="FAD-bd_PCMH"/>
</dbReference>
<keyword evidence="2" id="KW-0285">Flavoprotein</keyword>
<keyword evidence="4" id="KW-0560">Oxidoreductase</keyword>
<dbReference type="Gene3D" id="3.30.465.10">
    <property type="match status" value="2"/>
</dbReference>
<feature type="signal peptide" evidence="5">
    <location>
        <begin position="1"/>
        <end position="28"/>
    </location>
</feature>
<evidence type="ECO:0000256" key="2">
    <source>
        <dbReference type="ARBA" id="ARBA00022630"/>
    </source>
</evidence>
<evidence type="ECO:0000259" key="6">
    <source>
        <dbReference type="PROSITE" id="PS51387"/>
    </source>
</evidence>
<dbReference type="GO" id="GO:0016491">
    <property type="term" value="F:oxidoreductase activity"/>
    <property type="evidence" value="ECO:0007669"/>
    <property type="project" value="UniProtKB-KW"/>
</dbReference>
<dbReference type="Gene3D" id="3.40.462.20">
    <property type="match status" value="1"/>
</dbReference>
<dbReference type="AlphaFoldDB" id="A0A4Q2DY07"/>
<gene>
    <name evidence="7" type="ORF">EST38_g441</name>
</gene>
<evidence type="ECO:0000256" key="5">
    <source>
        <dbReference type="SAM" id="SignalP"/>
    </source>
</evidence>
<comment type="similarity">
    <text evidence="1">Belongs to the oxygen-dependent FAD-linked oxidoreductase family.</text>
</comment>
<dbReference type="GO" id="GO:0071949">
    <property type="term" value="F:FAD binding"/>
    <property type="evidence" value="ECO:0007669"/>
    <property type="project" value="InterPro"/>
</dbReference>
<dbReference type="InterPro" id="IPR050416">
    <property type="entry name" value="FAD-linked_Oxidoreductase"/>
</dbReference>
<feature type="domain" description="FAD-binding PCMH-type" evidence="6">
    <location>
        <begin position="518"/>
        <end position="688"/>
    </location>
</feature>
<keyword evidence="8" id="KW-1185">Reference proteome</keyword>
<dbReference type="PANTHER" id="PTHR42973">
    <property type="entry name" value="BINDING OXIDOREDUCTASE, PUTATIVE (AFU_ORTHOLOGUE AFUA_1G17690)-RELATED"/>
    <property type="match status" value="1"/>
</dbReference>
<dbReference type="PROSITE" id="PS51387">
    <property type="entry name" value="FAD_PCMH"/>
    <property type="match status" value="2"/>
</dbReference>
<evidence type="ECO:0000313" key="7">
    <source>
        <dbReference type="EMBL" id="RXW25407.1"/>
    </source>
</evidence>
<proteinExistence type="inferred from homology"/>
<evidence type="ECO:0000256" key="1">
    <source>
        <dbReference type="ARBA" id="ARBA00005466"/>
    </source>
</evidence>
<dbReference type="PANTHER" id="PTHR42973:SF13">
    <property type="entry name" value="FAD-BINDING PCMH-TYPE DOMAIN-CONTAINING PROTEIN"/>
    <property type="match status" value="1"/>
</dbReference>
<dbReference type="EMBL" id="SDEE01000005">
    <property type="protein sequence ID" value="RXW25407.1"/>
    <property type="molecule type" value="Genomic_DNA"/>
</dbReference>
<dbReference type="SUPFAM" id="SSF56176">
    <property type="entry name" value="FAD-binding/transporter-associated domain-like"/>
    <property type="match status" value="2"/>
</dbReference>
<comment type="caution">
    <text evidence="7">The sequence shown here is derived from an EMBL/GenBank/DDBJ whole genome shotgun (WGS) entry which is preliminary data.</text>
</comment>
<dbReference type="OrthoDB" id="2151789at2759"/>
<name>A0A4Q2DY07_9AGAR</name>
<dbReference type="Gene3D" id="3.30.43.10">
    <property type="entry name" value="Uridine Diphospho-n-acetylenolpyruvylglucosamine Reductase, domain 2"/>
    <property type="match status" value="1"/>
</dbReference>
<dbReference type="InterPro" id="IPR036318">
    <property type="entry name" value="FAD-bd_PCMH-like_sf"/>
</dbReference>
<keyword evidence="5" id="KW-0732">Signal</keyword>
<dbReference type="STRING" id="2316362.A0A4Q2DY07"/>
<dbReference type="InterPro" id="IPR016167">
    <property type="entry name" value="FAD-bd_PCMH_sub1"/>
</dbReference>